<evidence type="ECO:0000313" key="3">
    <source>
        <dbReference type="EMBL" id="KAA6399800.1"/>
    </source>
</evidence>
<evidence type="ECO:0000256" key="2">
    <source>
        <dbReference type="SAM" id="MobiDB-lite"/>
    </source>
</evidence>
<sequence length="744" mass="84235">MWKQEMLEQLNKSCEKKYQQEGLSPLTEALELMSAPNKTELKKQLEENKKNIDQQLDKFINTAFKNFGNQTGRYTQIFDRVFIASNKFKLLEKKLRHARRAFQQNNAASAGGNYEEMSQDYSRYTLIETHLVEMIVLIKTKEIIEAMISRGMYLSAARMLTTAVVQVKNQAAVLNANTLPDLFRAMTPMRDFLIKEPSILRGKVMEKVLCYVFRRASFGLVDYIATDKRRKMRQRVLRRARLESETGRQDIRNVNVEKSDNNSIEHDDDTMRLFVWFISLTPIGRRIGLPSPLEYNLSISDLMMASGKTNKQNQQQQQSTKKGSNDKSLNNSDQINQQNNIPQLKVVSNIASLVKNAAAASIIDANAQLPPLTECVAFFSRETQYVATSTLNFVSSTSINVLKDLMEDGPLSVLFDRFNSNIESRRGINSNSSNSDTFESSQFLMMLRTLVHLKLPLEKLTSTLPIAAHIYRLTAECIVMYSSLLAVHGPGSSVNEDDQISQLHTFQQQNKRSASTSARIVNRGPVQQQNNNEAKKLIRSISVDRITTTKFMRKINESQKIKRNETMQKRIMHEKIMRSICSGGKSGLDRSTILISLLLAHFSHALNMLNTTIAAFERIEASSQIKLQQEQPIQHLITSSPSIISNSLSDLDDKSFVHDMNLRTTVLSYAVTTMCHCIKLVCEQAFGNNLKIQLPNIIITDTNIASKAILPAAINFKDNSNQKPYGLSRNSSQAISNLPHYLIQ</sequence>
<accession>A0A5J4WY92</accession>
<gene>
    <name evidence="3" type="ORF">EZS28_004673</name>
</gene>
<reference evidence="3 4" key="1">
    <citation type="submission" date="2019-03" db="EMBL/GenBank/DDBJ databases">
        <title>Single cell metagenomics reveals metabolic interactions within the superorganism composed of flagellate Streblomastix strix and complex community of Bacteroidetes bacteria on its surface.</title>
        <authorList>
            <person name="Treitli S.C."/>
            <person name="Kolisko M."/>
            <person name="Husnik F."/>
            <person name="Keeling P."/>
            <person name="Hampl V."/>
        </authorList>
    </citation>
    <scope>NUCLEOTIDE SEQUENCE [LARGE SCALE GENOMIC DNA]</scope>
    <source>
        <strain evidence="3">ST1C</strain>
    </source>
</reference>
<dbReference type="Proteomes" id="UP000324800">
    <property type="component" value="Unassembled WGS sequence"/>
</dbReference>
<organism evidence="3 4">
    <name type="scientific">Streblomastix strix</name>
    <dbReference type="NCBI Taxonomy" id="222440"/>
    <lineage>
        <taxon>Eukaryota</taxon>
        <taxon>Metamonada</taxon>
        <taxon>Preaxostyla</taxon>
        <taxon>Oxymonadida</taxon>
        <taxon>Streblomastigidae</taxon>
        <taxon>Streblomastix</taxon>
    </lineage>
</organism>
<proteinExistence type="predicted"/>
<feature type="region of interest" description="Disordered" evidence="2">
    <location>
        <begin position="507"/>
        <end position="532"/>
    </location>
</feature>
<protein>
    <submittedName>
        <fullName evidence="3">Uncharacterized protein</fullName>
    </submittedName>
</protein>
<keyword evidence="1" id="KW-0175">Coiled coil</keyword>
<evidence type="ECO:0000256" key="1">
    <source>
        <dbReference type="SAM" id="Coils"/>
    </source>
</evidence>
<name>A0A5J4WY92_9EUKA</name>
<dbReference type="AlphaFoldDB" id="A0A5J4WY92"/>
<dbReference type="EMBL" id="SNRW01000679">
    <property type="protein sequence ID" value="KAA6399800.1"/>
    <property type="molecule type" value="Genomic_DNA"/>
</dbReference>
<feature type="coiled-coil region" evidence="1">
    <location>
        <begin position="35"/>
        <end position="62"/>
    </location>
</feature>
<evidence type="ECO:0000313" key="4">
    <source>
        <dbReference type="Proteomes" id="UP000324800"/>
    </source>
</evidence>
<feature type="region of interest" description="Disordered" evidence="2">
    <location>
        <begin position="307"/>
        <end position="337"/>
    </location>
</feature>
<comment type="caution">
    <text evidence="3">The sequence shown here is derived from an EMBL/GenBank/DDBJ whole genome shotgun (WGS) entry which is preliminary data.</text>
</comment>